<proteinExistence type="predicted"/>
<gene>
    <name evidence="2" type="ORF">KC01_LOCUS15757</name>
</gene>
<accession>A0AAV2K6H0</accession>
<dbReference type="AlphaFoldDB" id="A0AAV2K6H0"/>
<dbReference type="EMBL" id="OZ035839">
    <property type="protein sequence ID" value="CAL1585538.1"/>
    <property type="molecule type" value="Genomic_DNA"/>
</dbReference>
<sequence>MTWFGPNTRPCGEPGSTPPGSGHFLSEANTRKWPQHYALVRPWPEDESIPPGTSPPLDQSGVSAALAPSALASGWRDSLLYPASQGGLRRLRGANGTITGGKRGSVYSLSSGEEENRLPGAEEIPTQASDTCL</sequence>
<evidence type="ECO:0000313" key="3">
    <source>
        <dbReference type="Proteomes" id="UP001497482"/>
    </source>
</evidence>
<evidence type="ECO:0000256" key="1">
    <source>
        <dbReference type="SAM" id="MobiDB-lite"/>
    </source>
</evidence>
<keyword evidence="3" id="KW-1185">Reference proteome</keyword>
<name>A0AAV2K6H0_KNICA</name>
<feature type="region of interest" description="Disordered" evidence="1">
    <location>
        <begin position="86"/>
        <end position="133"/>
    </location>
</feature>
<dbReference type="Proteomes" id="UP001497482">
    <property type="component" value="Chromosome 17"/>
</dbReference>
<feature type="region of interest" description="Disordered" evidence="1">
    <location>
        <begin position="1"/>
        <end position="29"/>
    </location>
</feature>
<protein>
    <submittedName>
        <fullName evidence="2">Uncharacterized protein</fullName>
    </submittedName>
</protein>
<evidence type="ECO:0000313" key="2">
    <source>
        <dbReference type="EMBL" id="CAL1585538.1"/>
    </source>
</evidence>
<organism evidence="2 3">
    <name type="scientific">Knipowitschia caucasica</name>
    <name type="common">Caucasian dwarf goby</name>
    <name type="synonym">Pomatoschistus caucasicus</name>
    <dbReference type="NCBI Taxonomy" id="637954"/>
    <lineage>
        <taxon>Eukaryota</taxon>
        <taxon>Metazoa</taxon>
        <taxon>Chordata</taxon>
        <taxon>Craniata</taxon>
        <taxon>Vertebrata</taxon>
        <taxon>Euteleostomi</taxon>
        <taxon>Actinopterygii</taxon>
        <taxon>Neopterygii</taxon>
        <taxon>Teleostei</taxon>
        <taxon>Neoteleostei</taxon>
        <taxon>Acanthomorphata</taxon>
        <taxon>Gobiaria</taxon>
        <taxon>Gobiiformes</taxon>
        <taxon>Gobioidei</taxon>
        <taxon>Gobiidae</taxon>
        <taxon>Gobiinae</taxon>
        <taxon>Knipowitschia</taxon>
    </lineage>
</organism>
<reference evidence="2 3" key="1">
    <citation type="submission" date="2024-04" db="EMBL/GenBank/DDBJ databases">
        <authorList>
            <person name="Waldvogel A.-M."/>
            <person name="Schoenle A."/>
        </authorList>
    </citation>
    <scope>NUCLEOTIDE SEQUENCE [LARGE SCALE GENOMIC DNA]</scope>
</reference>
<feature type="region of interest" description="Disordered" evidence="1">
    <location>
        <begin position="42"/>
        <end position="61"/>
    </location>
</feature>